<gene>
    <name evidence="2" type="ordered locus">MPNE_0307</name>
</gene>
<organism evidence="2 3">
    <name type="scientific">Mycoplasmoides pneumoniae (strain ATCC 15531 / DSM 23978 / CIP 103766 / NBRC 14401 / NCTC 10119 / FH)</name>
    <name type="common">Mycoplasma pneumoniae</name>
    <dbReference type="NCBI Taxonomy" id="722438"/>
    <lineage>
        <taxon>Bacteria</taxon>
        <taxon>Bacillati</taxon>
        <taxon>Mycoplasmatota</taxon>
        <taxon>Mycoplasmoidales</taxon>
        <taxon>Mycoplasmoidaceae</taxon>
        <taxon>Mycoplasmoides</taxon>
    </lineage>
</organism>
<keyword evidence="1" id="KW-0472">Membrane</keyword>
<evidence type="ECO:0000256" key="1">
    <source>
        <dbReference type="SAM" id="Phobius"/>
    </source>
</evidence>
<accession>A0A0H3DLT3</accession>
<keyword evidence="1" id="KW-0812">Transmembrane</keyword>
<dbReference type="PaxDb" id="722438-MPNE_0307"/>
<dbReference type="Proteomes" id="UP000007756">
    <property type="component" value="Chromosome"/>
</dbReference>
<reference evidence="2 3" key="1">
    <citation type="journal article" date="2010" name="Appl. Environ. Microbiol.">
        <title>Targeted chromosomal knockouts in Mycoplasma pneumoniae.</title>
        <authorList>
            <person name="Krishnakumar R."/>
            <person name="Assad-Garcia N."/>
            <person name="Benders G.A."/>
            <person name="Phan Q."/>
            <person name="Montague M.G."/>
            <person name="Glass J.I."/>
        </authorList>
    </citation>
    <scope>NUCLEOTIDE SEQUENCE [LARGE SCALE GENOMIC DNA]</scope>
    <source>
        <strain evidence="3">ATCC 15531 / DSM 22911 / NBRC 14401 / NCTC 10119 / FH</strain>
    </source>
</reference>
<proteinExistence type="predicted"/>
<sequence>MNRPTPNFEAIDKKISAFVTNHDNLLDKLLKQQTELLTSEITTNFEVTQQIQEEVAKKTKQHSKNYKWLATVVLANGVVSLFLLGGLIYLFSK</sequence>
<feature type="transmembrane region" description="Helical" evidence="1">
    <location>
        <begin position="68"/>
        <end position="91"/>
    </location>
</feature>
<dbReference type="RefSeq" id="WP_014325432.1">
    <property type="nucleotide sequence ID" value="NZ_CP010546.1"/>
</dbReference>
<protein>
    <submittedName>
        <fullName evidence="2">Uncharacterized protein</fullName>
    </submittedName>
</protein>
<keyword evidence="1" id="KW-1133">Transmembrane helix</keyword>
<dbReference type="KEGG" id="mpj:MPNE_0307"/>
<dbReference type="GeneID" id="66609079"/>
<dbReference type="AlphaFoldDB" id="A0A0H3DLT3"/>
<evidence type="ECO:0000313" key="3">
    <source>
        <dbReference type="Proteomes" id="UP000007756"/>
    </source>
</evidence>
<name>A0A0H3DLT3_MYCPB</name>
<evidence type="ECO:0000313" key="2">
    <source>
        <dbReference type="EMBL" id="ADK87246.1"/>
    </source>
</evidence>
<dbReference type="EMBL" id="CP002077">
    <property type="protein sequence ID" value="ADK87246.1"/>
    <property type="molecule type" value="Genomic_DNA"/>
</dbReference>
<dbReference type="PATRIC" id="fig|722438.3.peg.300"/>
<dbReference type="HOGENOM" id="CLU_2396490_0_0_14"/>